<reference evidence="6 7" key="1">
    <citation type="submission" date="2020-04" db="EMBL/GenBank/DDBJ databases">
        <title>Acinetobacter Taxon 24.</title>
        <authorList>
            <person name="Nemec A."/>
            <person name="Radolfova-Krizova L."/>
            <person name="Higgins P.G."/>
            <person name="Spanelova P."/>
        </authorList>
    </citation>
    <scope>NUCLEOTIDE SEQUENCE [LARGE SCALE GENOMIC DNA]</scope>
    <source>
        <strain evidence="6 7">ANC 5084</strain>
    </source>
</reference>
<evidence type="ECO:0000256" key="1">
    <source>
        <dbReference type="ARBA" id="ARBA00022723"/>
    </source>
</evidence>
<dbReference type="PANTHER" id="PTHR11709:SF518">
    <property type="entry name" value="MULTICOPPER OXIDASE"/>
    <property type="match status" value="1"/>
</dbReference>
<evidence type="ECO:0000313" key="7">
    <source>
        <dbReference type="Proteomes" id="UP000555322"/>
    </source>
</evidence>
<dbReference type="SUPFAM" id="SSF49503">
    <property type="entry name" value="Cupredoxins"/>
    <property type="match status" value="2"/>
</dbReference>
<evidence type="ECO:0000259" key="4">
    <source>
        <dbReference type="Pfam" id="PF07731"/>
    </source>
</evidence>
<gene>
    <name evidence="6" type="ORF">HLH15_15760</name>
</gene>
<keyword evidence="2" id="KW-0560">Oxidoreductase</keyword>
<evidence type="ECO:0000313" key="6">
    <source>
        <dbReference type="EMBL" id="NNH27881.1"/>
    </source>
</evidence>
<evidence type="ECO:0000256" key="3">
    <source>
        <dbReference type="SAM" id="MobiDB-lite"/>
    </source>
</evidence>
<dbReference type="Pfam" id="PF07732">
    <property type="entry name" value="Cu-oxidase_3"/>
    <property type="match status" value="1"/>
</dbReference>
<proteinExistence type="predicted"/>
<protein>
    <submittedName>
        <fullName evidence="6">Multicopper oxidase domain-containing protein</fullName>
    </submittedName>
</protein>
<dbReference type="InterPro" id="IPR011706">
    <property type="entry name" value="Cu-oxidase_C"/>
</dbReference>
<dbReference type="RefSeq" id="WP_171537274.1">
    <property type="nucleotide sequence ID" value="NZ_JABERJ010000058.1"/>
</dbReference>
<dbReference type="Proteomes" id="UP000555322">
    <property type="component" value="Unassembled WGS sequence"/>
</dbReference>
<evidence type="ECO:0000256" key="2">
    <source>
        <dbReference type="ARBA" id="ARBA00023002"/>
    </source>
</evidence>
<feature type="compositionally biased region" description="Low complexity" evidence="3">
    <location>
        <begin position="25"/>
        <end position="50"/>
    </location>
</feature>
<sequence>MLKIAIIGVIAAVLALLVQSWKGGNNPSSPSNPSNPSHPSNPSNPSNPSHPAHPLPTASDTLISNPPLLQKNAKGKYELIVAYKSNKLYNPNTGLWDQVLLRGYLTKTSLFNTKKAGDYVNDLLVGPQIRVKQGETLAINLNNQLPVESADTCPHHVENVNEPHCFNTTNLHTHGLWVSPQGNSDNVFLKFAPQEKFDYQFKIEKNHPAGTYWYHAHLHGSTAIQVSSGMAGPLIVEGSRVPKIKNGKITETGDLDILWKDKAKNSDQNENILLFQQIQYNCTNPDSSSKDTKNCVGLLEDYSSLGAFTSWGDNNYYTSINGKILGEMKVEQNQFNRWRMIHGGIRDTIGLMIKELPNSKKYTAAQTIKACSEYQAADKKAQFDQLKSLTVNTIAQDGLTMNHVQSRTLSVFQPGYRHDAMIAFPTTNKYCIYDMRLNVDDQINAPLPNPQPQIAPTNPLNAQLIGWVNVNASKMKGQTAAEYLKDQAKKIGLSKEIQTQLSQLNLSAFTDHESLMTPEIDQAVAAKPKQFNAFSINFATGKFGMRHDESDRTIISYADLFEGPGAIEGQYVRQLALGQTDEWEITSDNATHPFHIHVNPFQIVKILDPRGNDVSVADNDVKDGPEGAVDSQYRGLKGLFKDTIFVKQGYRIIARSKYKKFEGDFVQHCHILDHEDQGMMETVRICGDKYRCDSPLPASHH</sequence>
<accession>A0ABX1V0Q7</accession>
<dbReference type="PANTHER" id="PTHR11709">
    <property type="entry name" value="MULTI-COPPER OXIDASE"/>
    <property type="match status" value="1"/>
</dbReference>
<feature type="region of interest" description="Disordered" evidence="3">
    <location>
        <begin position="24"/>
        <end position="67"/>
    </location>
</feature>
<dbReference type="CDD" id="cd13853">
    <property type="entry name" value="CuRO_1_Tth-MCO_like"/>
    <property type="match status" value="1"/>
</dbReference>
<comment type="caution">
    <text evidence="6">The sequence shown here is derived from an EMBL/GenBank/DDBJ whole genome shotgun (WGS) entry which is preliminary data.</text>
</comment>
<dbReference type="Gene3D" id="2.60.40.420">
    <property type="entry name" value="Cupredoxins - blue copper proteins"/>
    <property type="match status" value="3"/>
</dbReference>
<dbReference type="InterPro" id="IPR008972">
    <property type="entry name" value="Cupredoxin"/>
</dbReference>
<feature type="domain" description="Plastocyanin-like" evidence="5">
    <location>
        <begin position="167"/>
        <end position="238"/>
    </location>
</feature>
<dbReference type="InterPro" id="IPR002355">
    <property type="entry name" value="Cu_oxidase_Cu_BS"/>
</dbReference>
<name>A0ABX1V0Q7_9GAMM</name>
<dbReference type="InterPro" id="IPR011707">
    <property type="entry name" value="Cu-oxidase-like_N"/>
</dbReference>
<dbReference type="InterPro" id="IPR045087">
    <property type="entry name" value="Cu-oxidase_fam"/>
</dbReference>
<keyword evidence="7" id="KW-1185">Reference proteome</keyword>
<dbReference type="Pfam" id="PF07731">
    <property type="entry name" value="Cu-oxidase_2"/>
    <property type="match status" value="1"/>
</dbReference>
<organism evidence="6 7">
    <name type="scientific">Acinetobacter terrestris</name>
    <dbReference type="NCBI Taxonomy" id="2529843"/>
    <lineage>
        <taxon>Bacteria</taxon>
        <taxon>Pseudomonadati</taxon>
        <taxon>Pseudomonadota</taxon>
        <taxon>Gammaproteobacteria</taxon>
        <taxon>Moraxellales</taxon>
        <taxon>Moraxellaceae</taxon>
        <taxon>Acinetobacter</taxon>
        <taxon>Acinetobacter Taxon 24</taxon>
    </lineage>
</organism>
<feature type="domain" description="Plastocyanin-like" evidence="4">
    <location>
        <begin position="572"/>
        <end position="683"/>
    </location>
</feature>
<dbReference type="PROSITE" id="PS00080">
    <property type="entry name" value="MULTICOPPER_OXIDASE2"/>
    <property type="match status" value="1"/>
</dbReference>
<evidence type="ECO:0000259" key="5">
    <source>
        <dbReference type="Pfam" id="PF07732"/>
    </source>
</evidence>
<dbReference type="EMBL" id="JABERJ010000058">
    <property type="protein sequence ID" value="NNH27881.1"/>
    <property type="molecule type" value="Genomic_DNA"/>
</dbReference>
<keyword evidence="1" id="KW-0479">Metal-binding</keyword>